<accession>A0ABY4PIM6</accession>
<dbReference type="SUPFAM" id="SSF74942">
    <property type="entry name" value="YhbC-like, C-terminal domain"/>
    <property type="match status" value="1"/>
</dbReference>
<sequence>MERSEQRCSLFLLAFLGGVSLSEITETVKKLVDPILTDHNFYLYDIEFVKESKNWYLRVYIDKKNGINIEDCALISDELSEKLDSIDPDPIPQAYFLEVSSPGAERPLKKPADFKNSVGEYIHISLYAPIDGNKIYEGTLKEYNEDDLLIEINIKGRFKDISIPKKSIAKARLAIKF</sequence>
<gene>
    <name evidence="3 6" type="primary">rimP</name>
    <name evidence="6" type="ORF">MOO46_02510</name>
</gene>
<reference evidence="6 7" key="1">
    <citation type="journal article" date="2022" name="Int. J. Syst. Evol. Microbiol.">
        <title>Apilactobacillus apisilvae sp. nov., Nicolia spurrieriana gen. nov. sp. nov., Bombilactobacillus folatiphilus sp. nov. and Bombilactobacillus thymidiniphilus sp. nov., four new lactic acid bacterial isolates from stingless bees Tetragonula carbonaria and Austroplebeia australis.</title>
        <authorList>
            <person name="Oliphant S.A."/>
            <person name="Watson-Haigh N.S."/>
            <person name="Sumby K.M."/>
            <person name="Gardner J."/>
            <person name="Groom S."/>
            <person name="Jiranek V."/>
        </authorList>
    </citation>
    <scope>NUCLEOTIDE SEQUENCE [LARGE SCALE GENOMIC DNA]</scope>
    <source>
        <strain evidence="6 7">SG5_A10</strain>
    </source>
</reference>
<dbReference type="HAMAP" id="MF_01077">
    <property type="entry name" value="RimP"/>
    <property type="match status" value="1"/>
</dbReference>
<dbReference type="Proteomes" id="UP000831859">
    <property type="component" value="Chromosome"/>
</dbReference>
<evidence type="ECO:0000256" key="1">
    <source>
        <dbReference type="ARBA" id="ARBA00022490"/>
    </source>
</evidence>
<evidence type="ECO:0000313" key="7">
    <source>
        <dbReference type="Proteomes" id="UP000831859"/>
    </source>
</evidence>
<keyword evidence="7" id="KW-1185">Reference proteome</keyword>
<dbReference type="CDD" id="cd01734">
    <property type="entry name" value="YlxS_C"/>
    <property type="match status" value="1"/>
</dbReference>
<keyword evidence="2 3" id="KW-0690">Ribosome biogenesis</keyword>
<dbReference type="InterPro" id="IPR003728">
    <property type="entry name" value="Ribosome_maturation_RimP"/>
</dbReference>
<dbReference type="InterPro" id="IPR036847">
    <property type="entry name" value="RimP_C_sf"/>
</dbReference>
<proteinExistence type="inferred from homology"/>
<dbReference type="RefSeq" id="WP_249511449.1">
    <property type="nucleotide sequence ID" value="NZ_CP093362.1"/>
</dbReference>
<dbReference type="PANTHER" id="PTHR33867">
    <property type="entry name" value="RIBOSOME MATURATION FACTOR RIMP"/>
    <property type="match status" value="1"/>
</dbReference>
<organism evidence="6 7">
    <name type="scientific">Apilactobacillus apisilvae</name>
    <dbReference type="NCBI Taxonomy" id="2923364"/>
    <lineage>
        <taxon>Bacteria</taxon>
        <taxon>Bacillati</taxon>
        <taxon>Bacillota</taxon>
        <taxon>Bacilli</taxon>
        <taxon>Lactobacillales</taxon>
        <taxon>Lactobacillaceae</taxon>
        <taxon>Apilactobacillus</taxon>
    </lineage>
</organism>
<protein>
    <recommendedName>
        <fullName evidence="3">Ribosome maturation factor RimP</fullName>
    </recommendedName>
</protein>
<evidence type="ECO:0000259" key="4">
    <source>
        <dbReference type="Pfam" id="PF02576"/>
    </source>
</evidence>
<comment type="subcellular location">
    <subcellularLocation>
        <location evidence="3">Cytoplasm</location>
    </subcellularLocation>
</comment>
<dbReference type="InterPro" id="IPR028998">
    <property type="entry name" value="RimP_C"/>
</dbReference>
<evidence type="ECO:0000256" key="2">
    <source>
        <dbReference type="ARBA" id="ARBA00022517"/>
    </source>
</evidence>
<dbReference type="Gene3D" id="3.30.300.70">
    <property type="entry name" value="RimP-like superfamily, N-terminal"/>
    <property type="match status" value="1"/>
</dbReference>
<keyword evidence="1 3" id="KW-0963">Cytoplasm</keyword>
<comment type="function">
    <text evidence="3">Required for maturation of 30S ribosomal subunits.</text>
</comment>
<dbReference type="SUPFAM" id="SSF75420">
    <property type="entry name" value="YhbC-like, N-terminal domain"/>
    <property type="match status" value="1"/>
</dbReference>
<dbReference type="NCBIfam" id="NF000928">
    <property type="entry name" value="PRK00092.1-2"/>
    <property type="match status" value="1"/>
</dbReference>
<feature type="domain" description="Ribosome maturation factor RimP C-terminal" evidence="5">
    <location>
        <begin position="108"/>
        <end position="177"/>
    </location>
</feature>
<feature type="domain" description="Ribosome maturation factor RimP N-terminal" evidence="4">
    <location>
        <begin position="31"/>
        <end position="105"/>
    </location>
</feature>
<evidence type="ECO:0000256" key="3">
    <source>
        <dbReference type="HAMAP-Rule" id="MF_01077"/>
    </source>
</evidence>
<dbReference type="Gene3D" id="2.30.30.180">
    <property type="entry name" value="Ribosome maturation factor RimP, C-terminal domain"/>
    <property type="match status" value="1"/>
</dbReference>
<evidence type="ECO:0000259" key="5">
    <source>
        <dbReference type="Pfam" id="PF17384"/>
    </source>
</evidence>
<dbReference type="Pfam" id="PF02576">
    <property type="entry name" value="RimP_N"/>
    <property type="match status" value="1"/>
</dbReference>
<dbReference type="PANTHER" id="PTHR33867:SF1">
    <property type="entry name" value="RIBOSOME MATURATION FACTOR RIMP"/>
    <property type="match status" value="1"/>
</dbReference>
<dbReference type="EMBL" id="CP093362">
    <property type="protein sequence ID" value="UQS85478.1"/>
    <property type="molecule type" value="Genomic_DNA"/>
</dbReference>
<comment type="similarity">
    <text evidence="3">Belongs to the RimP family.</text>
</comment>
<dbReference type="Pfam" id="PF17384">
    <property type="entry name" value="DUF150_C"/>
    <property type="match status" value="1"/>
</dbReference>
<name>A0ABY4PIM6_9LACO</name>
<dbReference type="InterPro" id="IPR035956">
    <property type="entry name" value="RimP_N_sf"/>
</dbReference>
<dbReference type="InterPro" id="IPR028989">
    <property type="entry name" value="RimP_N"/>
</dbReference>
<evidence type="ECO:0000313" key="6">
    <source>
        <dbReference type="EMBL" id="UQS85478.1"/>
    </source>
</evidence>